<name>A0ABU0FIL5_9HYPH</name>
<dbReference type="RefSeq" id="WP_307431110.1">
    <property type="nucleotide sequence ID" value="NZ_JAUSVK010000001.1"/>
</dbReference>
<evidence type="ECO:0000313" key="1">
    <source>
        <dbReference type="EMBL" id="MDQ0394321.1"/>
    </source>
</evidence>
<comment type="caution">
    <text evidence="1">The sequence shown here is derived from an EMBL/GenBank/DDBJ whole genome shotgun (WGS) entry which is preliminary data.</text>
</comment>
<keyword evidence="2" id="KW-1185">Reference proteome</keyword>
<sequence>MDVGAGSPYLQGMQTTSTPCVAICRIDPASGFCIGCGRSSGEIGAWVEMSEPERLALMACLPGRFDDTPSLRAARSAFDEQIAVRTRTRRRNRG</sequence>
<protein>
    <submittedName>
        <fullName evidence="1">Fe-S protein YdhL (DUF1289 family)</fullName>
    </submittedName>
</protein>
<accession>A0ABU0FIL5</accession>
<evidence type="ECO:0000313" key="2">
    <source>
        <dbReference type="Proteomes" id="UP001237448"/>
    </source>
</evidence>
<dbReference type="EMBL" id="JAUSVK010000001">
    <property type="protein sequence ID" value="MDQ0394321.1"/>
    <property type="molecule type" value="Genomic_DNA"/>
</dbReference>
<dbReference type="Pfam" id="PF06945">
    <property type="entry name" value="DUF1289"/>
    <property type="match status" value="1"/>
</dbReference>
<dbReference type="PANTHER" id="PTHR35175">
    <property type="entry name" value="DUF1289 DOMAIN-CONTAINING PROTEIN"/>
    <property type="match status" value="1"/>
</dbReference>
<reference evidence="1 2" key="1">
    <citation type="submission" date="2023-07" db="EMBL/GenBank/DDBJ databases">
        <title>Genomic Encyclopedia of Type Strains, Phase IV (KMG-IV): sequencing the most valuable type-strain genomes for metagenomic binning, comparative biology and taxonomic classification.</title>
        <authorList>
            <person name="Goeker M."/>
        </authorList>
    </citation>
    <scope>NUCLEOTIDE SEQUENCE [LARGE SCALE GENOMIC DNA]</scope>
    <source>
        <strain evidence="1 2">DSM 5896</strain>
    </source>
</reference>
<organism evidence="1 2">
    <name type="scientific">Labrys monachus</name>
    <dbReference type="NCBI Taxonomy" id="217067"/>
    <lineage>
        <taxon>Bacteria</taxon>
        <taxon>Pseudomonadati</taxon>
        <taxon>Pseudomonadota</taxon>
        <taxon>Alphaproteobacteria</taxon>
        <taxon>Hyphomicrobiales</taxon>
        <taxon>Xanthobacteraceae</taxon>
        <taxon>Labrys</taxon>
    </lineage>
</organism>
<gene>
    <name evidence="1" type="ORF">J3R73_004113</name>
</gene>
<proteinExistence type="predicted"/>
<dbReference type="Proteomes" id="UP001237448">
    <property type="component" value="Unassembled WGS sequence"/>
</dbReference>
<dbReference type="InterPro" id="IPR010710">
    <property type="entry name" value="DUF1289"/>
</dbReference>
<dbReference type="PANTHER" id="PTHR35175:SF2">
    <property type="entry name" value="DUF1289 DOMAIN-CONTAINING PROTEIN"/>
    <property type="match status" value="1"/>
</dbReference>